<evidence type="ECO:0000256" key="2">
    <source>
        <dbReference type="ARBA" id="ARBA00005722"/>
    </source>
</evidence>
<evidence type="ECO:0000256" key="5">
    <source>
        <dbReference type="ARBA" id="ARBA00023237"/>
    </source>
</evidence>
<feature type="signal peptide" evidence="6">
    <location>
        <begin position="1"/>
        <end position="28"/>
    </location>
</feature>
<gene>
    <name evidence="7" type="ORF">PZA18_12715</name>
</gene>
<evidence type="ECO:0000256" key="6">
    <source>
        <dbReference type="SAM" id="SignalP"/>
    </source>
</evidence>
<evidence type="ECO:0000313" key="8">
    <source>
        <dbReference type="Proteomes" id="UP001172778"/>
    </source>
</evidence>
<keyword evidence="3 6" id="KW-0732">Signal</keyword>
<dbReference type="EMBL" id="JARRAF010000013">
    <property type="protein sequence ID" value="MDK2124909.1"/>
    <property type="molecule type" value="Genomic_DNA"/>
</dbReference>
<keyword evidence="8" id="KW-1185">Reference proteome</keyword>
<dbReference type="PANTHER" id="PTHR38776:SF1">
    <property type="entry name" value="MLTA-INTERACTING PROTEIN-RELATED"/>
    <property type="match status" value="1"/>
</dbReference>
<evidence type="ECO:0000256" key="1">
    <source>
        <dbReference type="ARBA" id="ARBA00004442"/>
    </source>
</evidence>
<evidence type="ECO:0000313" key="7">
    <source>
        <dbReference type="EMBL" id="MDK2124909.1"/>
    </source>
</evidence>
<dbReference type="Proteomes" id="UP001172778">
    <property type="component" value="Unassembled WGS sequence"/>
</dbReference>
<proteinExistence type="inferred from homology"/>
<dbReference type="Pfam" id="PF06629">
    <property type="entry name" value="MipA"/>
    <property type="match status" value="1"/>
</dbReference>
<comment type="subcellular location">
    <subcellularLocation>
        <location evidence="1">Cell outer membrane</location>
    </subcellularLocation>
</comment>
<comment type="caution">
    <text evidence="7">The sequence shown here is derived from an EMBL/GenBank/DDBJ whole genome shotgun (WGS) entry which is preliminary data.</text>
</comment>
<evidence type="ECO:0000256" key="4">
    <source>
        <dbReference type="ARBA" id="ARBA00023136"/>
    </source>
</evidence>
<organism evidence="7 8">
    <name type="scientific">Parachitinimonas caeni</name>
    <dbReference type="NCBI Taxonomy" id="3031301"/>
    <lineage>
        <taxon>Bacteria</taxon>
        <taxon>Pseudomonadati</taxon>
        <taxon>Pseudomonadota</taxon>
        <taxon>Betaproteobacteria</taxon>
        <taxon>Neisseriales</taxon>
        <taxon>Chitinibacteraceae</taxon>
        <taxon>Parachitinimonas</taxon>
    </lineage>
</organism>
<comment type="similarity">
    <text evidence="2">Belongs to the MipA/OmpV family.</text>
</comment>
<dbReference type="PANTHER" id="PTHR38776">
    <property type="entry name" value="MLTA-INTERACTING PROTEIN-RELATED"/>
    <property type="match status" value="1"/>
</dbReference>
<evidence type="ECO:0000256" key="3">
    <source>
        <dbReference type="ARBA" id="ARBA00022729"/>
    </source>
</evidence>
<keyword evidence="4" id="KW-0472">Membrane</keyword>
<dbReference type="InterPro" id="IPR010583">
    <property type="entry name" value="MipA"/>
</dbReference>
<accession>A0ABT7DXW2</accession>
<reference evidence="7" key="1">
    <citation type="submission" date="2023-03" db="EMBL/GenBank/DDBJ databases">
        <title>Chitinimonas shenzhenensis gen. nov., sp. nov., a novel member of family Burkholderiaceae isolated from activated sludge collected in Shen Zhen, China.</title>
        <authorList>
            <person name="Wang X."/>
        </authorList>
    </citation>
    <scope>NUCLEOTIDE SEQUENCE</scope>
    <source>
        <strain evidence="7">DQS-5</strain>
    </source>
</reference>
<dbReference type="RefSeq" id="WP_284101221.1">
    <property type="nucleotide sequence ID" value="NZ_JARRAF010000013.1"/>
</dbReference>
<sequence length="290" mass="31367">MPTPPSCLLVRAAPLLLCLGLLSSPAMAADEPVTTQPRWEAGLGVGLLSMADYPGSDKQKGYVLPVPYLVYRGDTIQADRNGLRGKLFDSDRLEVQLSLAASAPVRSNESAARQGMPNLDPTFEFGPEVRWHLYKSDDASNRLDLRLPIRAVYAADRLHVHAIGAVAAPALNLDVRDAIGNGWNLGINTGPLFGSRAYHTYYYGVDQVHATTTRPAYEAGGGYSGLQFTASLSRRSGNYWFGGFVRAQNMRGAVYHDSPLLKKDTSFAAGIAIAYVFAKSSEQVSVKLSD</sequence>
<feature type="chain" id="PRO_5045845257" evidence="6">
    <location>
        <begin position="29"/>
        <end position="290"/>
    </location>
</feature>
<keyword evidence="5" id="KW-0998">Cell outer membrane</keyword>
<name>A0ABT7DXW2_9NEIS</name>
<protein>
    <submittedName>
        <fullName evidence="7">MipA/OmpV family protein</fullName>
    </submittedName>
</protein>